<evidence type="ECO:0000256" key="3">
    <source>
        <dbReference type="ARBA" id="ARBA00022723"/>
    </source>
</evidence>
<evidence type="ECO:0000256" key="7">
    <source>
        <dbReference type="HAMAP-Rule" id="MF_00009"/>
    </source>
</evidence>
<dbReference type="Proteomes" id="UP001255246">
    <property type="component" value="Unassembled WGS sequence"/>
</dbReference>
<evidence type="ECO:0000256" key="1">
    <source>
        <dbReference type="ARBA" id="ARBA00010875"/>
    </source>
</evidence>
<comment type="function">
    <text evidence="7">Single strand-specific metallo-endoribonuclease involved in late-stage 70S ribosome quality control and in maturation of the 3' terminus of the 16S rRNA.</text>
</comment>
<evidence type="ECO:0000256" key="6">
    <source>
        <dbReference type="ARBA" id="ARBA00022833"/>
    </source>
</evidence>
<keyword evidence="3 7" id="KW-0479">Metal-binding</keyword>
<evidence type="ECO:0000256" key="5">
    <source>
        <dbReference type="ARBA" id="ARBA00022801"/>
    </source>
</evidence>
<evidence type="ECO:0000313" key="8">
    <source>
        <dbReference type="EMBL" id="MDT0606266.1"/>
    </source>
</evidence>
<dbReference type="RefSeq" id="WP_311349825.1">
    <property type="nucleotide sequence ID" value="NZ_JAVRHR010000001.1"/>
</dbReference>
<keyword evidence="2 7" id="KW-0540">Nuclease</keyword>
<keyword evidence="4 7" id="KW-0255">Endonuclease</keyword>
<protein>
    <recommendedName>
        <fullName evidence="7">Endoribonuclease YbeY</fullName>
        <ecNumber evidence="7">3.1.-.-</ecNumber>
    </recommendedName>
</protein>
<gene>
    <name evidence="7 8" type="primary">ybeY</name>
    <name evidence="8" type="ORF">RM706_04455</name>
</gene>
<evidence type="ECO:0000256" key="4">
    <source>
        <dbReference type="ARBA" id="ARBA00022759"/>
    </source>
</evidence>
<proteinExistence type="inferred from homology"/>
<reference evidence="8 9" key="1">
    <citation type="submission" date="2023-09" db="EMBL/GenBank/DDBJ databases">
        <authorList>
            <person name="Rey-Velasco X."/>
        </authorList>
    </citation>
    <scope>NUCLEOTIDE SEQUENCE [LARGE SCALE GENOMIC DNA]</scope>
    <source>
        <strain evidence="8 9">F388</strain>
    </source>
</reference>
<accession>A0ABU3A7V8</accession>
<dbReference type="SUPFAM" id="SSF55486">
    <property type="entry name" value="Metalloproteases ('zincins'), catalytic domain"/>
    <property type="match status" value="1"/>
</dbReference>
<dbReference type="EC" id="3.1.-.-" evidence="7"/>
<evidence type="ECO:0000313" key="9">
    <source>
        <dbReference type="Proteomes" id="UP001255246"/>
    </source>
</evidence>
<dbReference type="PANTHER" id="PTHR46986:SF1">
    <property type="entry name" value="ENDORIBONUCLEASE YBEY, CHLOROPLASTIC"/>
    <property type="match status" value="1"/>
</dbReference>
<comment type="similarity">
    <text evidence="1 7">Belongs to the endoribonuclease YbeY family.</text>
</comment>
<dbReference type="InterPro" id="IPR020549">
    <property type="entry name" value="YbeY_CS"/>
</dbReference>
<comment type="cofactor">
    <cofactor evidence="7">
        <name>Zn(2+)</name>
        <dbReference type="ChEBI" id="CHEBI:29105"/>
    </cofactor>
    <text evidence="7">Binds 1 zinc ion.</text>
</comment>
<dbReference type="PANTHER" id="PTHR46986">
    <property type="entry name" value="ENDORIBONUCLEASE YBEY, CHLOROPLASTIC"/>
    <property type="match status" value="1"/>
</dbReference>
<dbReference type="NCBIfam" id="TIGR00043">
    <property type="entry name" value="rRNA maturation RNase YbeY"/>
    <property type="match status" value="1"/>
</dbReference>
<dbReference type="HAMAP" id="MF_00009">
    <property type="entry name" value="Endoribonucl_YbeY"/>
    <property type="match status" value="1"/>
</dbReference>
<dbReference type="Gene3D" id="3.40.390.30">
    <property type="entry name" value="Metalloproteases ('zincins'), catalytic domain"/>
    <property type="match status" value="1"/>
</dbReference>
<keyword evidence="9" id="KW-1185">Reference proteome</keyword>
<evidence type="ECO:0000256" key="2">
    <source>
        <dbReference type="ARBA" id="ARBA00022722"/>
    </source>
</evidence>
<feature type="binding site" evidence="7">
    <location>
        <position position="116"/>
    </location>
    <ligand>
        <name>Zn(2+)</name>
        <dbReference type="ChEBI" id="CHEBI:29105"/>
        <note>catalytic</note>
    </ligand>
</feature>
<comment type="subcellular location">
    <subcellularLocation>
        <location evidence="7">Cytoplasm</location>
    </subcellularLocation>
</comment>
<keyword evidence="7" id="KW-0690">Ribosome biogenesis</keyword>
<organism evidence="8 9">
    <name type="scientific">Croceitalea rosinachiae</name>
    <dbReference type="NCBI Taxonomy" id="3075596"/>
    <lineage>
        <taxon>Bacteria</taxon>
        <taxon>Pseudomonadati</taxon>
        <taxon>Bacteroidota</taxon>
        <taxon>Flavobacteriia</taxon>
        <taxon>Flavobacteriales</taxon>
        <taxon>Flavobacteriaceae</taxon>
        <taxon>Croceitalea</taxon>
    </lineage>
</organism>
<feature type="binding site" evidence="7">
    <location>
        <position position="110"/>
    </location>
    <ligand>
        <name>Zn(2+)</name>
        <dbReference type="ChEBI" id="CHEBI:29105"/>
        <note>catalytic</note>
    </ligand>
</feature>
<feature type="binding site" evidence="7">
    <location>
        <position position="106"/>
    </location>
    <ligand>
        <name>Zn(2+)</name>
        <dbReference type="ChEBI" id="CHEBI:29105"/>
        <note>catalytic</note>
    </ligand>
</feature>
<dbReference type="EMBL" id="JAVRHR010000001">
    <property type="protein sequence ID" value="MDT0606266.1"/>
    <property type="molecule type" value="Genomic_DNA"/>
</dbReference>
<sequence>MKIEFHYETDFKLDVEEGYSDWISRIIAKEKAVLGELNYIFCNDTYLLNVNEQYLGHDTFTDIITFDYVEGNTISGDIFISIERVIENAAKYEVGFAVELQRVMSHGVLHLLGYNDKAEEEQTLMKSKENEMMELFHVEQ</sequence>
<keyword evidence="7" id="KW-0963">Cytoplasm</keyword>
<dbReference type="Pfam" id="PF02130">
    <property type="entry name" value="YbeY"/>
    <property type="match status" value="1"/>
</dbReference>
<dbReference type="PROSITE" id="PS01306">
    <property type="entry name" value="UPF0054"/>
    <property type="match status" value="1"/>
</dbReference>
<keyword evidence="6 7" id="KW-0862">Zinc</keyword>
<comment type="caution">
    <text evidence="8">The sequence shown here is derived from an EMBL/GenBank/DDBJ whole genome shotgun (WGS) entry which is preliminary data.</text>
</comment>
<dbReference type="InterPro" id="IPR023091">
    <property type="entry name" value="MetalPrtase_cat_dom_sf_prd"/>
</dbReference>
<dbReference type="InterPro" id="IPR002036">
    <property type="entry name" value="YbeY"/>
</dbReference>
<name>A0ABU3A7V8_9FLAO</name>
<keyword evidence="5 7" id="KW-0378">Hydrolase</keyword>
<keyword evidence="7" id="KW-0698">rRNA processing</keyword>